<feature type="compositionally biased region" description="Basic and acidic residues" evidence="7">
    <location>
        <begin position="10"/>
        <end position="38"/>
    </location>
</feature>
<feature type="transmembrane region" description="Helical" evidence="8">
    <location>
        <begin position="667"/>
        <end position="688"/>
    </location>
</feature>
<gene>
    <name evidence="10" type="ORF">AAU01_05000</name>
</gene>
<feature type="domain" description="Glycosyltransferase 2-like" evidence="9">
    <location>
        <begin position="385"/>
        <end position="608"/>
    </location>
</feature>
<dbReference type="Gene3D" id="3.90.550.10">
    <property type="entry name" value="Spore Coat Polysaccharide Biosynthesis Protein SpsA, Chain A"/>
    <property type="match status" value="1"/>
</dbReference>
<organism evidence="10 11">
    <name type="scientific">Paenarthrobacter aurescens</name>
    <name type="common">Arthrobacter aurescens</name>
    <dbReference type="NCBI Taxonomy" id="43663"/>
    <lineage>
        <taxon>Bacteria</taxon>
        <taxon>Bacillati</taxon>
        <taxon>Actinomycetota</taxon>
        <taxon>Actinomycetes</taxon>
        <taxon>Micrococcales</taxon>
        <taxon>Micrococcaceae</taxon>
        <taxon>Paenarthrobacter</taxon>
    </lineage>
</organism>
<dbReference type="GO" id="GO:0005886">
    <property type="term" value="C:plasma membrane"/>
    <property type="evidence" value="ECO:0007669"/>
    <property type="project" value="TreeGrafter"/>
</dbReference>
<dbReference type="GO" id="GO:0016758">
    <property type="term" value="F:hexosyltransferase activity"/>
    <property type="evidence" value="ECO:0007669"/>
    <property type="project" value="TreeGrafter"/>
</dbReference>
<evidence type="ECO:0000256" key="2">
    <source>
        <dbReference type="ARBA" id="ARBA00022676"/>
    </source>
</evidence>
<dbReference type="InterPro" id="IPR029044">
    <property type="entry name" value="Nucleotide-diphossugar_trans"/>
</dbReference>
<keyword evidence="4 8" id="KW-0812">Transmembrane</keyword>
<dbReference type="SUPFAM" id="SSF53448">
    <property type="entry name" value="Nucleotide-diphospho-sugar transferases"/>
    <property type="match status" value="1"/>
</dbReference>
<protein>
    <submittedName>
        <fullName evidence="10">Glycosyl transferase</fullName>
    </submittedName>
</protein>
<dbReference type="Pfam" id="PF13632">
    <property type="entry name" value="Glyco_trans_2_3"/>
    <property type="match status" value="1"/>
</dbReference>
<dbReference type="GeneID" id="97302037"/>
<accession>A0A4Y3NBI8</accession>
<feature type="transmembrane region" description="Helical" evidence="8">
    <location>
        <begin position="565"/>
        <end position="588"/>
    </location>
</feature>
<keyword evidence="5 8" id="KW-1133">Transmembrane helix</keyword>
<evidence type="ECO:0000256" key="6">
    <source>
        <dbReference type="ARBA" id="ARBA00023136"/>
    </source>
</evidence>
<dbReference type="RefSeq" id="WP_246095666.1">
    <property type="nucleotide sequence ID" value="NZ_BAAAWK010000001.1"/>
</dbReference>
<dbReference type="InterPro" id="IPR050321">
    <property type="entry name" value="Glycosyltr_2/OpgH_subfam"/>
</dbReference>
<name>A0A4Y3NBI8_PAEAU</name>
<comment type="caution">
    <text evidence="10">The sequence shown here is derived from an EMBL/GenBank/DDBJ whole genome shotgun (WGS) entry which is preliminary data.</text>
</comment>
<comment type="subcellular location">
    <subcellularLocation>
        <location evidence="1">Membrane</location>
        <topology evidence="1">Multi-pass membrane protein</topology>
    </subcellularLocation>
</comment>
<dbReference type="PANTHER" id="PTHR43867:SF2">
    <property type="entry name" value="CELLULOSE SYNTHASE CATALYTIC SUBUNIT A [UDP-FORMING]"/>
    <property type="match status" value="1"/>
</dbReference>
<evidence type="ECO:0000313" key="10">
    <source>
        <dbReference type="EMBL" id="GEB17745.1"/>
    </source>
</evidence>
<dbReference type="InterPro" id="IPR001173">
    <property type="entry name" value="Glyco_trans_2-like"/>
</dbReference>
<feature type="transmembrane region" description="Helical" evidence="8">
    <location>
        <begin position="93"/>
        <end position="113"/>
    </location>
</feature>
<feature type="region of interest" description="Disordered" evidence="7">
    <location>
        <begin position="1"/>
        <end position="38"/>
    </location>
</feature>
<feature type="transmembrane region" description="Helical" evidence="8">
    <location>
        <begin position="54"/>
        <end position="73"/>
    </location>
</feature>
<keyword evidence="3 10" id="KW-0808">Transferase</keyword>
<dbReference type="PANTHER" id="PTHR43867">
    <property type="entry name" value="CELLULOSE SYNTHASE CATALYTIC SUBUNIT A [UDP-FORMING]"/>
    <property type="match status" value="1"/>
</dbReference>
<evidence type="ECO:0000256" key="1">
    <source>
        <dbReference type="ARBA" id="ARBA00004141"/>
    </source>
</evidence>
<evidence type="ECO:0000256" key="5">
    <source>
        <dbReference type="ARBA" id="ARBA00022989"/>
    </source>
</evidence>
<dbReference type="Proteomes" id="UP000317715">
    <property type="component" value="Unassembled WGS sequence"/>
</dbReference>
<feature type="transmembrane region" description="Helical" evidence="8">
    <location>
        <begin position="624"/>
        <end position="647"/>
    </location>
</feature>
<feature type="transmembrane region" description="Helical" evidence="8">
    <location>
        <begin position="700"/>
        <end position="720"/>
    </location>
</feature>
<evidence type="ECO:0000256" key="4">
    <source>
        <dbReference type="ARBA" id="ARBA00022692"/>
    </source>
</evidence>
<keyword evidence="11" id="KW-1185">Reference proteome</keyword>
<evidence type="ECO:0000259" key="9">
    <source>
        <dbReference type="Pfam" id="PF13632"/>
    </source>
</evidence>
<evidence type="ECO:0000313" key="11">
    <source>
        <dbReference type="Proteomes" id="UP000317715"/>
    </source>
</evidence>
<keyword evidence="2" id="KW-0328">Glycosyltransferase</keyword>
<evidence type="ECO:0000256" key="3">
    <source>
        <dbReference type="ARBA" id="ARBA00022679"/>
    </source>
</evidence>
<sequence>MTDQMVDLSDVARDPEQRPGDRPENAGRKRQWGSERRSEPLAIVHPTPSSRKIVLGRLAILVTVGAWLYYVVSTIIRQFVDNPNSGFRFGFESISYLIVVTFLTFSALMYLMARQGALYRFKEHRRVPRGELDTHFANYKEAVTVLVPSYAEEPQVVRGTLWSAALQEFPDLRVVLLLDDPPHPTEPEKIHRLEQTRALAGQIADALSVPAERANRALQSFRERRGLPSQKDNPDSAEKTGELALLIAEYEAAVEWLEAMAEAETVEDHVDEFFVDLVIMGLARELRLVLLALNAAKAQNTAPTPERMEQLYLRLTWIFNVRTETFERKRYASLSHEANKAMNLNAYISLMGKRWRREEAAGSVVLRPSLVPRDDDLLVPDSTYLLTLDADSLLLRDYCLRLVYFLESAGNERVAVTQTPYSSFRGAPTRIERIAGATTDIQHILHQGMTFYGATFWVGANAIIRKCAIEDIVEVENVGGFEIRTYIQDRTVIEDTESSIDLGSHGWTLVNYPERLSYSATPPDFGSLVVQRRRWANGGLLILPKLWNQLSQRRMQRQRILIREVLLRVNYMASITWASFGLLFLLAYPYDSRLLSPAVFIAALPYFLCMGSDLRDCGHRFSDIFRIYGFNLILLPVNLAGVLKSLQQGLTGDKIPFVRTPKVKDRTAAPAIYVLIPYAIVAFSVLTVWRDAQQGNWGNVAFASLNAVLAMWCIQAYIGLWNSTVDVVLGAVNWLYVTPKPKGKPESLVVPKTPEEVDWESILYHGDRRLNRDLRGGTDRRRRISLR</sequence>
<dbReference type="EMBL" id="BJMD01000002">
    <property type="protein sequence ID" value="GEB17745.1"/>
    <property type="molecule type" value="Genomic_DNA"/>
</dbReference>
<keyword evidence="6 8" id="KW-0472">Membrane</keyword>
<proteinExistence type="predicted"/>
<dbReference type="AlphaFoldDB" id="A0A4Y3NBI8"/>
<evidence type="ECO:0000256" key="7">
    <source>
        <dbReference type="SAM" id="MobiDB-lite"/>
    </source>
</evidence>
<reference evidence="10 11" key="1">
    <citation type="submission" date="2019-06" db="EMBL/GenBank/DDBJ databases">
        <title>Whole genome shotgun sequence of Paenarthrobacter aurescens NBRC 12136.</title>
        <authorList>
            <person name="Hosoyama A."/>
            <person name="Uohara A."/>
            <person name="Ohji S."/>
            <person name="Ichikawa N."/>
        </authorList>
    </citation>
    <scope>NUCLEOTIDE SEQUENCE [LARGE SCALE GENOMIC DNA]</scope>
    <source>
        <strain evidence="10 11">NBRC 12136</strain>
    </source>
</reference>
<evidence type="ECO:0000256" key="8">
    <source>
        <dbReference type="SAM" id="Phobius"/>
    </source>
</evidence>